<dbReference type="AlphaFoldDB" id="A0A4R2S150"/>
<reference evidence="3 4" key="1">
    <citation type="submission" date="2019-03" db="EMBL/GenBank/DDBJ databases">
        <title>Genomic Encyclopedia of Type Strains, Phase IV (KMG-IV): sequencing the most valuable type-strain genomes for metagenomic binning, comparative biology and taxonomic classification.</title>
        <authorList>
            <person name="Goeker M."/>
        </authorList>
    </citation>
    <scope>NUCLEOTIDE SEQUENCE [LARGE SCALE GENOMIC DNA]</scope>
    <source>
        <strain evidence="3 4">DSM 46831</strain>
    </source>
</reference>
<evidence type="ECO:0000256" key="1">
    <source>
        <dbReference type="SAM" id="Coils"/>
    </source>
</evidence>
<accession>A0A4R2S150</accession>
<proteinExistence type="predicted"/>
<keyword evidence="4" id="KW-1185">Reference proteome</keyword>
<feature type="coiled-coil region" evidence="1">
    <location>
        <begin position="37"/>
        <end position="68"/>
    </location>
</feature>
<dbReference type="OrthoDB" id="3614689at2"/>
<keyword evidence="2" id="KW-0812">Transmembrane</keyword>
<dbReference type="EMBL" id="SLXV01000006">
    <property type="protein sequence ID" value="TCP69725.1"/>
    <property type="molecule type" value="Genomic_DNA"/>
</dbReference>
<evidence type="ECO:0000256" key="2">
    <source>
        <dbReference type="SAM" id="Phobius"/>
    </source>
</evidence>
<protein>
    <submittedName>
        <fullName evidence="3">Uncharacterized protein</fullName>
    </submittedName>
</protein>
<sequence length="270" mass="31138">MSWYKDPDWWSAIGQWAGAIGTVLAVYVGFRQVKVVLKQTEESKQIAMLQMNEQRELALRQLEEQRKMTAAASEPRIAIRPVIEEHEFGKQKYRILLVTITNIGVVPINLVECTIGTSYFFEGKPNVYDPFPILLPPGELINFSMQMFELHDFHITKDKLTSAQMKFAQARTNLDSPYTSLQSKCNGTISWEFDITIQDSIGNTFVELIDLRMVAWPAHRPKFKYHCRNTNPSIDFELDCEHLFTEKEVVQNDLLVGIQTEEYKQVSINV</sequence>
<keyword evidence="2" id="KW-0472">Membrane</keyword>
<organism evidence="3 4">
    <name type="scientific">Baia soyae</name>
    <dbReference type="NCBI Taxonomy" id="1544746"/>
    <lineage>
        <taxon>Bacteria</taxon>
        <taxon>Bacillati</taxon>
        <taxon>Bacillota</taxon>
        <taxon>Bacilli</taxon>
        <taxon>Bacillales</taxon>
        <taxon>Thermoactinomycetaceae</taxon>
        <taxon>Baia</taxon>
    </lineage>
</organism>
<dbReference type="RefSeq" id="WP_131848068.1">
    <property type="nucleotide sequence ID" value="NZ_SLXV01000006.1"/>
</dbReference>
<evidence type="ECO:0000313" key="3">
    <source>
        <dbReference type="EMBL" id="TCP69725.1"/>
    </source>
</evidence>
<feature type="transmembrane region" description="Helical" evidence="2">
    <location>
        <begin position="12"/>
        <end position="30"/>
    </location>
</feature>
<evidence type="ECO:0000313" key="4">
    <source>
        <dbReference type="Proteomes" id="UP000294746"/>
    </source>
</evidence>
<keyword evidence="2" id="KW-1133">Transmembrane helix</keyword>
<name>A0A4R2S150_9BACL</name>
<comment type="caution">
    <text evidence="3">The sequence shown here is derived from an EMBL/GenBank/DDBJ whole genome shotgun (WGS) entry which is preliminary data.</text>
</comment>
<dbReference type="Proteomes" id="UP000294746">
    <property type="component" value="Unassembled WGS sequence"/>
</dbReference>
<keyword evidence="1" id="KW-0175">Coiled coil</keyword>
<gene>
    <name evidence="3" type="ORF">EDD57_10640</name>
</gene>